<dbReference type="Pfam" id="PF15433">
    <property type="entry name" value="MRP-S31"/>
    <property type="match status" value="1"/>
</dbReference>
<evidence type="ECO:0000256" key="4">
    <source>
        <dbReference type="ARBA" id="ARBA00022980"/>
    </source>
</evidence>
<protein>
    <recommendedName>
        <fullName evidence="7">Small ribosomal subunit protein mS31</fullName>
    </recommendedName>
    <alternativeName>
        <fullName evidence="8">28S ribosomal protein S31, mitochondrial</fullName>
    </alternativeName>
</protein>
<accession>Q5C3J9</accession>
<organism evidence="9">
    <name type="scientific">Schistosoma japonicum</name>
    <name type="common">Blood fluke</name>
    <dbReference type="NCBI Taxonomy" id="6182"/>
    <lineage>
        <taxon>Eukaryota</taxon>
        <taxon>Metazoa</taxon>
        <taxon>Spiralia</taxon>
        <taxon>Lophotrochozoa</taxon>
        <taxon>Platyhelminthes</taxon>
        <taxon>Trematoda</taxon>
        <taxon>Digenea</taxon>
        <taxon>Strigeidida</taxon>
        <taxon>Schistosomatoidea</taxon>
        <taxon>Schistosomatidae</taxon>
        <taxon>Schistosoma</taxon>
    </lineage>
</organism>
<reference evidence="9" key="1">
    <citation type="journal article" date="2006" name="PLoS Pathog.">
        <title>New perspectives on host-parasite interplay by comparative transcriptomic and proteomic analyses of Schistosoma japonicum.</title>
        <authorList>
            <person name="Liu F."/>
            <person name="Lu J."/>
            <person name="Hu W."/>
            <person name="Wang S.Y."/>
            <person name="Cui S.J."/>
            <person name="Chi M."/>
            <person name="Yan Q."/>
            <person name="Wang X.R."/>
            <person name="Song H.D."/>
            <person name="Xu X.N."/>
            <person name="Wang J.J."/>
            <person name="Zhang X.L."/>
            <person name="Zhang X."/>
            <person name="Wang Z.Q."/>
            <person name="Xue C.L."/>
            <person name="Brindley P.J."/>
            <person name="McManus D.P."/>
            <person name="Yang P.Y."/>
            <person name="Feng Z."/>
            <person name="Chen Z."/>
            <person name="Han Z.G."/>
        </authorList>
    </citation>
    <scope>NUCLEOTIDE SEQUENCE</scope>
</reference>
<feature type="non-terminal residue" evidence="9">
    <location>
        <position position="1"/>
    </location>
</feature>
<evidence type="ECO:0000256" key="5">
    <source>
        <dbReference type="ARBA" id="ARBA00023128"/>
    </source>
</evidence>
<dbReference type="InterPro" id="IPR026299">
    <property type="entry name" value="MRP-S31"/>
</dbReference>
<evidence type="ECO:0000256" key="2">
    <source>
        <dbReference type="ARBA" id="ARBA00011057"/>
    </source>
</evidence>
<dbReference type="PANTHER" id="PTHR13231">
    <property type="entry name" value="MITOCHONDRIAL RIBOSOMAL PROTEIN S31"/>
    <property type="match status" value="1"/>
</dbReference>
<evidence type="ECO:0000256" key="3">
    <source>
        <dbReference type="ARBA" id="ARBA00022946"/>
    </source>
</evidence>
<evidence type="ECO:0000256" key="8">
    <source>
        <dbReference type="ARBA" id="ARBA00035363"/>
    </source>
</evidence>
<keyword evidence="6" id="KW-0687">Ribonucleoprotein</keyword>
<evidence type="ECO:0000256" key="6">
    <source>
        <dbReference type="ARBA" id="ARBA00023274"/>
    </source>
</evidence>
<keyword evidence="3" id="KW-0809">Transit peptide</keyword>
<comment type="similarity">
    <text evidence="2">Belongs to the mitochondrion-specific ribosomal protein mS31 family.</text>
</comment>
<dbReference type="GO" id="GO:0005763">
    <property type="term" value="C:mitochondrial small ribosomal subunit"/>
    <property type="evidence" value="ECO:0007669"/>
    <property type="project" value="InterPro"/>
</dbReference>
<name>Q5C3J9_SCHJA</name>
<dbReference type="AlphaFoldDB" id="Q5C3J9"/>
<dbReference type="GO" id="GO:0003735">
    <property type="term" value="F:structural constituent of ribosome"/>
    <property type="evidence" value="ECO:0007669"/>
    <property type="project" value="InterPro"/>
</dbReference>
<keyword evidence="4" id="KW-0689">Ribosomal protein</keyword>
<comment type="subcellular location">
    <subcellularLocation>
        <location evidence="1">Mitochondrion</location>
    </subcellularLocation>
</comment>
<proteinExistence type="evidence at transcript level"/>
<evidence type="ECO:0000313" key="9">
    <source>
        <dbReference type="EMBL" id="AAX25776.2"/>
    </source>
</evidence>
<sequence>QIVCEHLRHLVLRSVLLFQVPRISLMVTLYCSIFSKFHISFDYFKCLTVTPYKSLKTKASKQFTKKNHNPKPATKLQSLKGVSDNVDSTDIIKSKDLLWDFVKDREYLGNPSSTSSPFIDLPSPVNLKIFTDKHVAHADSCNSLNPVFDTVENLEASILSCASPNNQFEEWLKWTVEKKMWSFPINNEQDWDSESDVPFYEHVFLENHLNKDHLKCKPLASFLELVCNGLSQNPHYSVNDKKKHLEWFSKFFDDKISQINASVEEEEYMANLEKVSRGIST</sequence>
<dbReference type="EMBL" id="AY809887">
    <property type="protein sequence ID" value="AAX25776.2"/>
    <property type="molecule type" value="mRNA"/>
</dbReference>
<evidence type="ECO:0000256" key="7">
    <source>
        <dbReference type="ARBA" id="ARBA00035133"/>
    </source>
</evidence>
<dbReference type="PANTHER" id="PTHR13231:SF3">
    <property type="entry name" value="SMALL RIBOSOMAL SUBUNIT PROTEIN MS31"/>
    <property type="match status" value="1"/>
</dbReference>
<keyword evidence="5" id="KW-0496">Mitochondrion</keyword>
<evidence type="ECO:0000256" key="1">
    <source>
        <dbReference type="ARBA" id="ARBA00004173"/>
    </source>
</evidence>